<evidence type="ECO:0008006" key="4">
    <source>
        <dbReference type="Google" id="ProtNLM"/>
    </source>
</evidence>
<protein>
    <recommendedName>
        <fullName evidence="4">Heterokaryon incompatibility domain-containing protein</fullName>
    </recommendedName>
</protein>
<evidence type="ECO:0000256" key="1">
    <source>
        <dbReference type="SAM" id="MobiDB-lite"/>
    </source>
</evidence>
<gene>
    <name evidence="2" type="ORF">EV421DRAFT_1908384</name>
</gene>
<accession>A0AA39J584</accession>
<comment type="caution">
    <text evidence="2">The sequence shown here is derived from an EMBL/GenBank/DDBJ whole genome shotgun (WGS) entry which is preliminary data.</text>
</comment>
<feature type="compositionally biased region" description="Low complexity" evidence="1">
    <location>
        <begin position="24"/>
        <end position="41"/>
    </location>
</feature>
<reference evidence="2" key="1">
    <citation type="submission" date="2023-06" db="EMBL/GenBank/DDBJ databases">
        <authorList>
            <consortium name="Lawrence Berkeley National Laboratory"/>
            <person name="Ahrendt S."/>
            <person name="Sahu N."/>
            <person name="Indic B."/>
            <person name="Wong-Bajracharya J."/>
            <person name="Merenyi Z."/>
            <person name="Ke H.-M."/>
            <person name="Monk M."/>
            <person name="Kocsube S."/>
            <person name="Drula E."/>
            <person name="Lipzen A."/>
            <person name="Balint B."/>
            <person name="Henrissat B."/>
            <person name="Andreopoulos B."/>
            <person name="Martin F.M."/>
            <person name="Harder C.B."/>
            <person name="Rigling D."/>
            <person name="Ford K.L."/>
            <person name="Foster G.D."/>
            <person name="Pangilinan J."/>
            <person name="Papanicolaou A."/>
            <person name="Barry K."/>
            <person name="LaButti K."/>
            <person name="Viragh M."/>
            <person name="Koriabine M."/>
            <person name="Yan M."/>
            <person name="Riley R."/>
            <person name="Champramary S."/>
            <person name="Plett K.L."/>
            <person name="Tsai I.J."/>
            <person name="Slot J."/>
            <person name="Sipos G."/>
            <person name="Plett J."/>
            <person name="Nagy L.G."/>
            <person name="Grigoriev I.V."/>
        </authorList>
    </citation>
    <scope>NUCLEOTIDE SEQUENCE</scope>
    <source>
        <strain evidence="2">FPL87.14</strain>
    </source>
</reference>
<dbReference type="Proteomes" id="UP001175226">
    <property type="component" value="Unassembled WGS sequence"/>
</dbReference>
<evidence type="ECO:0000313" key="3">
    <source>
        <dbReference type="Proteomes" id="UP001175226"/>
    </source>
</evidence>
<proteinExistence type="predicted"/>
<name>A0AA39J584_9AGAR</name>
<keyword evidence="3" id="KW-1185">Reference proteome</keyword>
<sequence length="1082" mass="120121">MFRSPSLQPPDAQRSTEALPMQYSGSESSRRSTASANNPANFFCPSPHEGPQSQRGSDAECPGSGERYHSTARAGRYMPEGSPLPFIPSEDSNVTVNSPMPFARPVPGSDLTPTELELTSSLERNRMHGSSTESLGPAFPRVSGAPATYSHTGSALSPVHEQSTEMMLDSRGMGLASWYKLVEWRGQPLLATSHSFPSLPLLRSRSTLDLNTEGVDGGNTLVDHKVTADYAQGMLAGMRGEGRLCAQMTVVFATRPRRWFADVGWDVEQSCSRAEEARTRAQCLQRRYVFGVLWSSVSFHVFMTQYQYQVFSVFGPASDDNEWGVELKWLKWLPLSFKFVYPATIAPGSGDSRFGSKEFSQHLSSYDVSLISDESSINDTTDLSSSLTAFSLPTGVGLGILGLTRKEGGVPFDGLGLVHIGCFSGDPSSSGSDGEISNTILHDAALMFLQPSIPVESVVVGHSEPEKTKPVDMPSPRNRPRRSLTRNLSASTVSSSLKRASKTGGSSERHPPPIDPADEESNSHSDNAPNDINEWKTPCHDHRKWLRITLPEVTLSAFTETGQAESSIKVPKQRSYTGREPVISSSLADTPCATLGIEGLLGQLNATLGTSCTLDIPSLSSLLNECIEKNNDFGTAYARLRPVWDTHGSSNMQNELCRCEEKDKEKRQEALVGNQIVDPHLPPRRVWDLYSNRVVPWWITDASSVPQLMIIIKPVPISHAWVDEKDRVDVWTSINGKEWPVPVPKGSSLELIRIEMLNLGVEYTWLDVLCLRQKGGPWEDLRAEEWKLDVPTIGHPLSLKNSDLDSDRSWFRRAWTVQEVGQHRIFAGDMPDGHMHARTIDKYGNYETDMLTRFRKQLELLKENNSRGLFGMLAEMQKRVSTNPVDRVAGLAFPLGPITIPAYHESESLEDAWTALVDAMDPMSRADFLFEYPGAGLGCKKWRPTWMQIMTEPLPVHGFCPGSVKHDDETGEDWCEEPCIEKGLVRGLDVGLAKGRYRYGELVVRDANGIMHTFKIHTTHQCLIPQDVYTLLADDTYWTWAVGRRLPGQKFEKLSVFEMNGPGEARRLDDLHVSSWSRNVLV</sequence>
<feature type="region of interest" description="Disordered" evidence="1">
    <location>
        <begin position="461"/>
        <end position="536"/>
    </location>
</feature>
<dbReference type="EMBL" id="JAUEPT010000059">
    <property type="protein sequence ID" value="KAK0435884.1"/>
    <property type="molecule type" value="Genomic_DNA"/>
</dbReference>
<dbReference type="AlphaFoldDB" id="A0AA39J584"/>
<feature type="compositionally biased region" description="Polar residues" evidence="1">
    <location>
        <begin position="485"/>
        <end position="506"/>
    </location>
</feature>
<feature type="region of interest" description="Disordered" evidence="1">
    <location>
        <begin position="1"/>
        <end position="69"/>
    </location>
</feature>
<organism evidence="2 3">
    <name type="scientific">Armillaria borealis</name>
    <dbReference type="NCBI Taxonomy" id="47425"/>
    <lineage>
        <taxon>Eukaryota</taxon>
        <taxon>Fungi</taxon>
        <taxon>Dikarya</taxon>
        <taxon>Basidiomycota</taxon>
        <taxon>Agaricomycotina</taxon>
        <taxon>Agaricomycetes</taxon>
        <taxon>Agaricomycetidae</taxon>
        <taxon>Agaricales</taxon>
        <taxon>Marasmiineae</taxon>
        <taxon>Physalacriaceae</taxon>
        <taxon>Armillaria</taxon>
    </lineage>
</organism>
<evidence type="ECO:0000313" key="2">
    <source>
        <dbReference type="EMBL" id="KAK0435884.1"/>
    </source>
</evidence>